<reference evidence="9" key="1">
    <citation type="submission" date="2021-12" db="EMBL/GenBank/DDBJ databases">
        <authorList>
            <person name="Martin H S."/>
        </authorList>
    </citation>
    <scope>NUCLEOTIDE SEQUENCE</scope>
</reference>
<dbReference type="Pfam" id="PF00083">
    <property type="entry name" value="Sugar_tr"/>
    <property type="match status" value="1"/>
</dbReference>
<protein>
    <recommendedName>
        <fullName evidence="11">Facilitated trehalose transporter Tret1-like</fullName>
    </recommendedName>
</protein>
<dbReference type="PANTHER" id="PTHR48021">
    <property type="match status" value="1"/>
</dbReference>
<dbReference type="Gene3D" id="1.20.1250.20">
    <property type="entry name" value="MFS general substrate transporter like domains"/>
    <property type="match status" value="1"/>
</dbReference>
<feature type="transmembrane region" description="Helical" evidence="8">
    <location>
        <begin position="249"/>
        <end position="273"/>
    </location>
</feature>
<accession>A0A8J9UJ37</accession>
<keyword evidence="6 8" id="KW-1133">Transmembrane helix</keyword>
<evidence type="ECO:0008006" key="11">
    <source>
        <dbReference type="Google" id="ProtNLM"/>
    </source>
</evidence>
<dbReference type="Proteomes" id="UP000838878">
    <property type="component" value="Chromosome 2"/>
</dbReference>
<feature type="transmembrane region" description="Helical" evidence="8">
    <location>
        <begin position="314"/>
        <end position="336"/>
    </location>
</feature>
<dbReference type="AlphaFoldDB" id="A0A8J9UJ37"/>
<keyword evidence="2" id="KW-0813">Transport</keyword>
<evidence type="ECO:0000256" key="4">
    <source>
        <dbReference type="ARBA" id="ARBA00022597"/>
    </source>
</evidence>
<feature type="transmembrane region" description="Helical" evidence="8">
    <location>
        <begin position="285"/>
        <end position="307"/>
    </location>
</feature>
<evidence type="ECO:0000256" key="6">
    <source>
        <dbReference type="ARBA" id="ARBA00022989"/>
    </source>
</evidence>
<evidence type="ECO:0000256" key="2">
    <source>
        <dbReference type="ARBA" id="ARBA00022448"/>
    </source>
</evidence>
<keyword evidence="5 8" id="KW-0812">Transmembrane</keyword>
<feature type="transmembrane region" description="Helical" evidence="8">
    <location>
        <begin position="385"/>
        <end position="405"/>
    </location>
</feature>
<dbReference type="GO" id="GO:0005886">
    <property type="term" value="C:plasma membrane"/>
    <property type="evidence" value="ECO:0007669"/>
    <property type="project" value="UniProtKB-SubCell"/>
</dbReference>
<feature type="transmembrane region" description="Helical" evidence="8">
    <location>
        <begin position="12"/>
        <end position="36"/>
    </location>
</feature>
<dbReference type="InterPro" id="IPR005828">
    <property type="entry name" value="MFS_sugar_transport-like"/>
</dbReference>
<dbReference type="SUPFAM" id="SSF103473">
    <property type="entry name" value="MFS general substrate transporter"/>
    <property type="match status" value="1"/>
</dbReference>
<dbReference type="InterPro" id="IPR036259">
    <property type="entry name" value="MFS_trans_sf"/>
</dbReference>
<evidence type="ECO:0000256" key="1">
    <source>
        <dbReference type="ARBA" id="ARBA00004651"/>
    </source>
</evidence>
<dbReference type="FunFam" id="1.20.1250.20:FF:000218">
    <property type="entry name" value="facilitated trehalose transporter Tret1"/>
    <property type="match status" value="1"/>
</dbReference>
<feature type="transmembrane region" description="Helical" evidence="8">
    <location>
        <begin position="115"/>
        <end position="131"/>
    </location>
</feature>
<keyword evidence="4" id="KW-0762">Sugar transport</keyword>
<feature type="transmembrane region" description="Helical" evidence="8">
    <location>
        <begin position="56"/>
        <end position="74"/>
    </location>
</feature>
<evidence type="ECO:0000313" key="10">
    <source>
        <dbReference type="Proteomes" id="UP000838878"/>
    </source>
</evidence>
<name>A0A8J9UJ37_9NEOP</name>
<proteinExistence type="predicted"/>
<evidence type="ECO:0000256" key="5">
    <source>
        <dbReference type="ARBA" id="ARBA00022692"/>
    </source>
</evidence>
<feature type="transmembrane region" description="Helical" evidence="8">
    <location>
        <begin position="168"/>
        <end position="189"/>
    </location>
</feature>
<keyword evidence="7 8" id="KW-0472">Membrane</keyword>
<evidence type="ECO:0000256" key="3">
    <source>
        <dbReference type="ARBA" id="ARBA00022475"/>
    </source>
</evidence>
<evidence type="ECO:0000313" key="9">
    <source>
        <dbReference type="EMBL" id="CAH0721251.1"/>
    </source>
</evidence>
<feature type="transmembrane region" description="Helical" evidence="8">
    <location>
        <begin position="417"/>
        <end position="436"/>
    </location>
</feature>
<evidence type="ECO:0000256" key="7">
    <source>
        <dbReference type="ARBA" id="ARBA00023136"/>
    </source>
</evidence>
<dbReference type="PANTHER" id="PTHR48021:SF1">
    <property type="entry name" value="GH07001P-RELATED"/>
    <property type="match status" value="1"/>
</dbReference>
<dbReference type="InterPro" id="IPR050549">
    <property type="entry name" value="MFS_Trehalose_Transporter"/>
</dbReference>
<dbReference type="PROSITE" id="PS00217">
    <property type="entry name" value="SUGAR_TRANSPORT_2"/>
    <property type="match status" value="1"/>
</dbReference>
<organism evidence="9 10">
    <name type="scientific">Brenthis ino</name>
    <name type="common">lesser marbled fritillary</name>
    <dbReference type="NCBI Taxonomy" id="405034"/>
    <lineage>
        <taxon>Eukaryota</taxon>
        <taxon>Metazoa</taxon>
        <taxon>Ecdysozoa</taxon>
        <taxon>Arthropoda</taxon>
        <taxon>Hexapoda</taxon>
        <taxon>Insecta</taxon>
        <taxon>Pterygota</taxon>
        <taxon>Neoptera</taxon>
        <taxon>Endopterygota</taxon>
        <taxon>Lepidoptera</taxon>
        <taxon>Glossata</taxon>
        <taxon>Ditrysia</taxon>
        <taxon>Papilionoidea</taxon>
        <taxon>Nymphalidae</taxon>
        <taxon>Heliconiinae</taxon>
        <taxon>Argynnini</taxon>
        <taxon>Brenthis</taxon>
    </lineage>
</organism>
<feature type="transmembrane region" description="Helical" evidence="8">
    <location>
        <begin position="86"/>
        <end position="109"/>
    </location>
</feature>
<feature type="transmembrane region" description="Helical" evidence="8">
    <location>
        <begin position="348"/>
        <end position="373"/>
    </location>
</feature>
<keyword evidence="10" id="KW-1185">Reference proteome</keyword>
<feature type="non-terminal residue" evidence="9">
    <location>
        <position position="484"/>
    </location>
</feature>
<evidence type="ECO:0000256" key="8">
    <source>
        <dbReference type="SAM" id="Phobius"/>
    </source>
</evidence>
<dbReference type="OrthoDB" id="6339427at2759"/>
<comment type="subcellular location">
    <subcellularLocation>
        <location evidence="1">Cell membrane</location>
        <topology evidence="1">Multi-pass membrane protein</topology>
    </subcellularLocation>
</comment>
<dbReference type="GO" id="GO:0022857">
    <property type="term" value="F:transmembrane transporter activity"/>
    <property type="evidence" value="ECO:0007669"/>
    <property type="project" value="InterPro"/>
</dbReference>
<keyword evidence="3" id="KW-1003">Cell membrane</keyword>
<sequence length="484" mass="53091">MLQKITGIKRQILISTCLYVGQTLSGLNSAWSGPIIPKLEDLKQSPLPYLLTETQISLVGSLIYLGSIPGPYILGWISNLKGRKPVLVTGGLFGILGYSILAICSNLGMLYSGRIFIGFSTGITNMMNIVYIGEMASTHIRGILLTIFGICNTVGSIIMFSIGPFISYTIACYVGLAITIAFTLGSLLLPETPVFYFIKGEEKNAVKVLTDLGRLEDIDKISEAMKHNLTTSTTKDWIELFKLKSNRRALFISTTLNVLQHSSGVLAVIFFAASIFEIAGSSIDFNIAMILIGLFRLSGSVISPLTVERIGRRIILMTSTLICSLSMFLLGTYFYLNYIGYSGVNYVKWLPFLILIMFFIGFDFGLGIIPNTVTGEMFTVNARSNGSAVALTIGWLSGFLITTAFGDIVENFGGHTAFWFFSCISAIGFVFTWIFVPETKGKSLMEIQELLVYFEIFAVTPLRFSLLPAQHSELPALVGSQLQT</sequence>
<feature type="transmembrane region" description="Helical" evidence="8">
    <location>
        <begin position="143"/>
        <end position="162"/>
    </location>
</feature>
<dbReference type="InterPro" id="IPR005829">
    <property type="entry name" value="Sugar_transporter_CS"/>
</dbReference>
<gene>
    <name evidence="9" type="ORF">BINO364_LOCUS7370</name>
</gene>
<dbReference type="EMBL" id="OV170222">
    <property type="protein sequence ID" value="CAH0721251.1"/>
    <property type="molecule type" value="Genomic_DNA"/>
</dbReference>